<dbReference type="OrthoDB" id="5295250at2759"/>
<dbReference type="Gene3D" id="1.20.1280.50">
    <property type="match status" value="1"/>
</dbReference>
<dbReference type="InterPro" id="IPR001810">
    <property type="entry name" value="F-box_dom"/>
</dbReference>
<evidence type="ECO:0000313" key="3">
    <source>
        <dbReference type="EMBL" id="PWY77980.1"/>
    </source>
</evidence>
<evidence type="ECO:0000313" key="4">
    <source>
        <dbReference type="Proteomes" id="UP000246171"/>
    </source>
</evidence>
<dbReference type="InterPro" id="IPR015943">
    <property type="entry name" value="WD40/YVTN_repeat-like_dom_sf"/>
</dbReference>
<evidence type="ECO:0000259" key="2">
    <source>
        <dbReference type="PROSITE" id="PS50181"/>
    </source>
</evidence>
<dbReference type="SUPFAM" id="SSF81383">
    <property type="entry name" value="F-box domain"/>
    <property type="match status" value="1"/>
</dbReference>
<dbReference type="Proteomes" id="UP000246171">
    <property type="component" value="Unassembled WGS sequence"/>
</dbReference>
<dbReference type="RefSeq" id="XP_025390361.1">
    <property type="nucleotide sequence ID" value="XM_025530865.1"/>
</dbReference>
<dbReference type="AlphaFoldDB" id="A0A317W1E5"/>
<dbReference type="Pfam" id="PF12937">
    <property type="entry name" value="F-box-like"/>
    <property type="match status" value="1"/>
</dbReference>
<name>A0A317W1E5_ASPEC</name>
<evidence type="ECO:0000256" key="1">
    <source>
        <dbReference type="SAM" id="MobiDB-lite"/>
    </source>
</evidence>
<dbReference type="InterPro" id="IPR036047">
    <property type="entry name" value="F-box-like_dom_sf"/>
</dbReference>
<dbReference type="Gene3D" id="2.130.10.10">
    <property type="entry name" value="YVTN repeat-like/Quinoprotein amine dehydrogenase"/>
    <property type="match status" value="1"/>
</dbReference>
<dbReference type="EMBL" id="MSFU01000007">
    <property type="protein sequence ID" value="PWY77980.1"/>
    <property type="molecule type" value="Genomic_DNA"/>
</dbReference>
<reference evidence="3" key="1">
    <citation type="submission" date="2016-12" db="EMBL/GenBank/DDBJ databases">
        <title>The genomes of Aspergillus section Nigri reveals drivers in fungal speciation.</title>
        <authorList>
            <consortium name="DOE Joint Genome Institute"/>
            <person name="Vesth T.C."/>
            <person name="Nybo J."/>
            <person name="Theobald S."/>
            <person name="Brandl J."/>
            <person name="Frisvad J.C."/>
            <person name="Nielsen K.F."/>
            <person name="Lyhne E.K."/>
            <person name="Kogle M.E."/>
            <person name="Kuo A."/>
            <person name="Riley R."/>
            <person name="Clum A."/>
            <person name="Nolan M."/>
            <person name="Lipzen A."/>
            <person name="Salamov A."/>
            <person name="Henrissat B."/>
            <person name="Wiebenga A."/>
            <person name="De vries R.P."/>
            <person name="Grigoriev I.V."/>
            <person name="Mortensen U.H."/>
            <person name="Andersen M.R."/>
            <person name="Baker S.E."/>
        </authorList>
    </citation>
    <scope>NUCLEOTIDE SEQUENCE</scope>
    <source>
        <strain evidence="3">CBS 122712</strain>
    </source>
</reference>
<organism evidence="3 4">
    <name type="scientific">Aspergillus eucalypticola (strain CBS 122712 / IBT 29274)</name>
    <dbReference type="NCBI Taxonomy" id="1448314"/>
    <lineage>
        <taxon>Eukaryota</taxon>
        <taxon>Fungi</taxon>
        <taxon>Dikarya</taxon>
        <taxon>Ascomycota</taxon>
        <taxon>Pezizomycotina</taxon>
        <taxon>Eurotiomycetes</taxon>
        <taxon>Eurotiomycetidae</taxon>
        <taxon>Eurotiales</taxon>
        <taxon>Aspergillaceae</taxon>
        <taxon>Aspergillus</taxon>
        <taxon>Aspergillus subgen. Circumdati</taxon>
    </lineage>
</organism>
<feature type="domain" description="F-box" evidence="2">
    <location>
        <begin position="54"/>
        <end position="104"/>
    </location>
</feature>
<dbReference type="CDD" id="cd09917">
    <property type="entry name" value="F-box_SF"/>
    <property type="match status" value="1"/>
</dbReference>
<dbReference type="SUPFAM" id="SSF82171">
    <property type="entry name" value="DPP6 N-terminal domain-like"/>
    <property type="match status" value="1"/>
</dbReference>
<dbReference type="VEuPathDB" id="FungiDB:BO83DRAFT_376948"/>
<dbReference type="PROSITE" id="PS50181">
    <property type="entry name" value="FBOX"/>
    <property type="match status" value="1"/>
</dbReference>
<protein>
    <submittedName>
        <fullName evidence="3">F-box domain protein</fullName>
    </submittedName>
</protein>
<comment type="caution">
    <text evidence="3">The sequence shown here is derived from an EMBL/GenBank/DDBJ whole genome shotgun (WGS) entry which is preliminary data.</text>
</comment>
<keyword evidence="4" id="KW-1185">Reference proteome</keyword>
<sequence>MAADASSIQQIITLFTHLKTSSARQDAYHRILDLLNPHEWRDVQKRTIQRSFQMDILAESPPEIAVQIAQYLDLSDLHILHRVSRKWHQLLSSELIQGAVYQQYTGHVLAAEHGPADHFTQYAKYRIRLERGLPICHLQASNLFPTDGSKLECLDYANGRCAWLDNGTHVVVHDLCKRSTQRFCTENRDSFWDLRLSDSMVVAISARAYCHAWNLETEEHASFRIPAFSFRIFVVNGLKVSLSINHCSAAGDEENKIYYWDMGSRAARTIEVTSHLALIGLQPSTNSVTTLLLEKGDDPMNVHHSPWDRLRVVKHTFDDHGRITSPLPPYTLHLPSPIQPDWSIADISNSSASNLAVFVCKPPSQLNTPPSQLNTPPSQLNTPSSTTTASNLHHVLVVSYDPQRDKIHMHTLLQEECTPYFPFCTTVLDGDLLYYVKSDRGKPAIWIFNPASRIPHRPAKSMSLGLPREASDGIYSNLFTLRGDRDFILLLHEIDVKVWRFKDVHPPESTDLALPAA</sequence>
<accession>A0A317W1E5</accession>
<proteinExistence type="predicted"/>
<dbReference type="GeneID" id="37052827"/>
<feature type="region of interest" description="Disordered" evidence="1">
    <location>
        <begin position="366"/>
        <end position="387"/>
    </location>
</feature>
<gene>
    <name evidence="3" type="ORF">BO83DRAFT_376948</name>
</gene>